<dbReference type="EC" id="1.-.-.-" evidence="3"/>
<name>A0ABU2YG68_9FLAO</name>
<comment type="caution">
    <text evidence="3">The sequence shown here is derived from an EMBL/GenBank/DDBJ whole genome shotgun (WGS) entry which is preliminary data.</text>
</comment>
<dbReference type="PANTHER" id="PTHR13847">
    <property type="entry name" value="SARCOSINE DEHYDROGENASE-RELATED"/>
    <property type="match status" value="1"/>
</dbReference>
<accession>A0ABU2YG68</accession>
<keyword evidence="1 3" id="KW-0560">Oxidoreductase</keyword>
<dbReference type="Pfam" id="PF01266">
    <property type="entry name" value="DAO"/>
    <property type="match status" value="1"/>
</dbReference>
<dbReference type="PANTHER" id="PTHR13847:SF289">
    <property type="entry name" value="GLYCINE OXIDASE"/>
    <property type="match status" value="1"/>
</dbReference>
<gene>
    <name evidence="3" type="ORF">RM538_09430</name>
</gene>
<evidence type="ECO:0000313" key="4">
    <source>
        <dbReference type="Proteomes" id="UP001254488"/>
    </source>
</evidence>
<dbReference type="SUPFAM" id="SSF54373">
    <property type="entry name" value="FAD-linked reductases, C-terminal domain"/>
    <property type="match status" value="1"/>
</dbReference>
<keyword evidence="4" id="KW-1185">Reference proteome</keyword>
<dbReference type="InterPro" id="IPR036188">
    <property type="entry name" value="FAD/NAD-bd_sf"/>
</dbReference>
<protein>
    <submittedName>
        <fullName evidence="3">FAD-binding oxidoreductase</fullName>
        <ecNumber evidence="3">1.-.-.-</ecNumber>
    </submittedName>
</protein>
<dbReference type="Gene3D" id="3.50.50.60">
    <property type="entry name" value="FAD/NAD(P)-binding domain"/>
    <property type="match status" value="1"/>
</dbReference>
<dbReference type="Gene3D" id="3.30.9.10">
    <property type="entry name" value="D-Amino Acid Oxidase, subunit A, domain 2"/>
    <property type="match status" value="1"/>
</dbReference>
<proteinExistence type="predicted"/>
<dbReference type="Proteomes" id="UP001254488">
    <property type="component" value="Unassembled WGS sequence"/>
</dbReference>
<dbReference type="EMBL" id="JAVRHZ010000005">
    <property type="protein sequence ID" value="MDT0556225.1"/>
    <property type="molecule type" value="Genomic_DNA"/>
</dbReference>
<reference evidence="3 4" key="1">
    <citation type="submission" date="2023-09" db="EMBL/GenBank/DDBJ databases">
        <authorList>
            <person name="Rey-Velasco X."/>
        </authorList>
    </citation>
    <scope>NUCLEOTIDE SEQUENCE [LARGE SCALE GENOMIC DNA]</scope>
    <source>
        <strain evidence="3 4">W242</strain>
    </source>
</reference>
<evidence type="ECO:0000313" key="3">
    <source>
        <dbReference type="EMBL" id="MDT0556225.1"/>
    </source>
</evidence>
<dbReference type="GO" id="GO:0016491">
    <property type="term" value="F:oxidoreductase activity"/>
    <property type="evidence" value="ECO:0007669"/>
    <property type="project" value="UniProtKB-KW"/>
</dbReference>
<dbReference type="RefSeq" id="WP_311333177.1">
    <property type="nucleotide sequence ID" value="NZ_JAVRHZ010000005.1"/>
</dbReference>
<evidence type="ECO:0000259" key="2">
    <source>
        <dbReference type="Pfam" id="PF01266"/>
    </source>
</evidence>
<dbReference type="SUPFAM" id="SSF51971">
    <property type="entry name" value="Nucleotide-binding domain"/>
    <property type="match status" value="1"/>
</dbReference>
<dbReference type="InterPro" id="IPR006076">
    <property type="entry name" value="FAD-dep_OxRdtase"/>
</dbReference>
<sequence length="347" mass="38823">MKKVDYIIVGLGIAGLSLCEALLKANKSFVVIDKGANAATLVSGGVFNPVVLKRFTPAWRGAILLDTAIPFYRSLSKKLQVEIIENTPVYRIFNSIEEQNNWIIASDKKELASYLSTKLLKNGNNAINAPFGFGEVIHSGKINTALLFKSYRSYLNKKDALLTEIFQYQELIHNASNVVYKNIEARQLIFSEGAAAIHNPYFSKEYLIPNKGEYLIIRAPKLQWKSILKGSMFVIPLGDDCYKVGATYERGVSTFEKTEAAKEKILTSLSKMISCPFEVIDQITGIRPTTKDRKPLVGKHNEFKNYYFLNGLGTRGIMGAPWLASTLVDYIENEADLPSEIDISRMN</sequence>
<organism evidence="3 4">
    <name type="scientific">Patiriisocius hiemis</name>
    <dbReference type="NCBI Taxonomy" id="3075604"/>
    <lineage>
        <taxon>Bacteria</taxon>
        <taxon>Pseudomonadati</taxon>
        <taxon>Bacteroidota</taxon>
        <taxon>Flavobacteriia</taxon>
        <taxon>Flavobacteriales</taxon>
        <taxon>Flavobacteriaceae</taxon>
        <taxon>Patiriisocius</taxon>
    </lineage>
</organism>
<evidence type="ECO:0000256" key="1">
    <source>
        <dbReference type="ARBA" id="ARBA00023002"/>
    </source>
</evidence>
<feature type="domain" description="FAD dependent oxidoreductase" evidence="2">
    <location>
        <begin position="5"/>
        <end position="329"/>
    </location>
</feature>